<keyword evidence="2" id="KW-1185">Reference proteome</keyword>
<name>A0A6M5YZM7_9BACT</name>
<dbReference type="EMBL" id="CP053452">
    <property type="protein sequence ID" value="QJW98671.1"/>
    <property type="molecule type" value="Genomic_DNA"/>
</dbReference>
<dbReference type="AlphaFoldDB" id="A0A6M5YZM7"/>
<accession>A0A6M5YZM7</accession>
<gene>
    <name evidence="1" type="ORF">FTUN_6266</name>
</gene>
<evidence type="ECO:0000313" key="1">
    <source>
        <dbReference type="EMBL" id="QJW98671.1"/>
    </source>
</evidence>
<organism evidence="1 2">
    <name type="scientific">Frigoriglobus tundricola</name>
    <dbReference type="NCBI Taxonomy" id="2774151"/>
    <lineage>
        <taxon>Bacteria</taxon>
        <taxon>Pseudomonadati</taxon>
        <taxon>Planctomycetota</taxon>
        <taxon>Planctomycetia</taxon>
        <taxon>Gemmatales</taxon>
        <taxon>Gemmataceae</taxon>
        <taxon>Frigoriglobus</taxon>
    </lineage>
</organism>
<dbReference type="Proteomes" id="UP000503447">
    <property type="component" value="Chromosome"/>
</dbReference>
<reference evidence="2" key="1">
    <citation type="submission" date="2020-05" db="EMBL/GenBank/DDBJ databases">
        <title>Frigoriglobus tundricola gen. nov., sp. nov., a psychrotolerant cellulolytic planctomycete of the family Gemmataceae with two divergent copies of 16S rRNA gene.</title>
        <authorList>
            <person name="Kulichevskaya I.S."/>
            <person name="Ivanova A.A."/>
            <person name="Naumoff D.G."/>
            <person name="Beletsky A.V."/>
            <person name="Rijpstra W.I.C."/>
            <person name="Sinninghe Damste J.S."/>
            <person name="Mardanov A.V."/>
            <person name="Ravin N.V."/>
            <person name="Dedysh S.N."/>
        </authorList>
    </citation>
    <scope>NUCLEOTIDE SEQUENCE [LARGE SCALE GENOMIC DNA]</scope>
    <source>
        <strain evidence="2">PL17</strain>
    </source>
</reference>
<sequence length="279" mass="31578">MYYSPLKGKGKLIADGEAVAEAIFETKNWRDQHQFPKLTLIPSTAFTWADFRIGLAGKPHDWVAKFYDREVRHEDVPEDQVRKWIEGQTGTRVDPTWKFAVTKEVPYRSIVLARWNHPDVLELRVSRRGVVSRTTIALREEAIWTRIAKAVKQSDLTGWDLTPVRNNMMRAEANGATTFRTSRTNLRTAMGTRAEFHRPTDEETLSADDVAVRSIVGLINEGGDCQANTVNFLADQSSGILEQDLQVIVGAARPNEIVIRSEASSQAVDYVTDQFRAYR</sequence>
<proteinExistence type="predicted"/>
<evidence type="ECO:0000313" key="2">
    <source>
        <dbReference type="Proteomes" id="UP000503447"/>
    </source>
</evidence>
<protein>
    <submittedName>
        <fullName evidence="1">Uncharacterized protein</fullName>
    </submittedName>
</protein>
<dbReference type="KEGG" id="ftj:FTUN_6266"/>